<protein>
    <submittedName>
        <fullName evidence="3">Ketosteroid isomerase-like protein</fullName>
    </submittedName>
</protein>
<feature type="domain" description="SnoaL-like" evidence="2">
    <location>
        <begin position="41"/>
        <end position="147"/>
    </location>
</feature>
<dbReference type="GO" id="GO:0016853">
    <property type="term" value="F:isomerase activity"/>
    <property type="evidence" value="ECO:0007669"/>
    <property type="project" value="UniProtKB-KW"/>
</dbReference>
<comment type="caution">
    <text evidence="3">The sequence shown here is derived from an EMBL/GenBank/DDBJ whole genome shotgun (WGS) entry which is preliminary data.</text>
</comment>
<dbReference type="Pfam" id="PF12680">
    <property type="entry name" value="SnoaL_2"/>
    <property type="match status" value="1"/>
</dbReference>
<dbReference type="Proteomes" id="UP000555448">
    <property type="component" value="Unassembled WGS sequence"/>
</dbReference>
<accession>A0A7W7KBC5</accession>
<name>A0A7W7KBC5_9SPHN</name>
<dbReference type="AlphaFoldDB" id="A0A7W7KBC5"/>
<dbReference type="SUPFAM" id="SSF54427">
    <property type="entry name" value="NTF2-like"/>
    <property type="match status" value="1"/>
</dbReference>
<evidence type="ECO:0000256" key="1">
    <source>
        <dbReference type="SAM" id="SignalP"/>
    </source>
</evidence>
<dbReference type="InterPro" id="IPR032710">
    <property type="entry name" value="NTF2-like_dom_sf"/>
</dbReference>
<evidence type="ECO:0000313" key="3">
    <source>
        <dbReference type="EMBL" id="MBB4859351.1"/>
    </source>
</evidence>
<dbReference type="RefSeq" id="WP_184246090.1">
    <property type="nucleotide sequence ID" value="NZ_JACHLR010000011.1"/>
</dbReference>
<keyword evidence="3" id="KW-0413">Isomerase</keyword>
<dbReference type="PANTHER" id="PTHR41252:SF1">
    <property type="entry name" value="BLR2505 PROTEIN"/>
    <property type="match status" value="1"/>
</dbReference>
<organism evidence="3 4">
    <name type="scientific">Novosphingobium chloroacetimidivorans</name>
    <dbReference type="NCBI Taxonomy" id="1428314"/>
    <lineage>
        <taxon>Bacteria</taxon>
        <taxon>Pseudomonadati</taxon>
        <taxon>Pseudomonadota</taxon>
        <taxon>Alphaproteobacteria</taxon>
        <taxon>Sphingomonadales</taxon>
        <taxon>Sphingomonadaceae</taxon>
        <taxon>Novosphingobium</taxon>
    </lineage>
</organism>
<dbReference type="Gene3D" id="3.10.450.50">
    <property type="match status" value="1"/>
</dbReference>
<feature type="chain" id="PRO_5031352026" evidence="1">
    <location>
        <begin position="22"/>
        <end position="177"/>
    </location>
</feature>
<reference evidence="3 4" key="1">
    <citation type="submission" date="2020-08" db="EMBL/GenBank/DDBJ databases">
        <title>Functional genomics of gut bacteria from endangered species of beetles.</title>
        <authorList>
            <person name="Carlos-Shanley C."/>
        </authorList>
    </citation>
    <scope>NUCLEOTIDE SEQUENCE [LARGE SCALE GENOMIC DNA]</scope>
    <source>
        <strain evidence="3 4">S00245</strain>
    </source>
</reference>
<gene>
    <name evidence="3" type="ORF">HNO88_002680</name>
</gene>
<keyword evidence="1" id="KW-0732">Signal</keyword>
<dbReference type="InterPro" id="IPR037401">
    <property type="entry name" value="SnoaL-like"/>
</dbReference>
<sequence length="177" mass="19305">MSPTIVAMAVLLAAVPPAAAAAAPQARLAASSPEAGNRAFIREAFERWAAGDADFFDLLVDDVTWHIAGFDPVVARTYHGRQALLDGAVRPLAARLTGTLRPTVRRIWADGDDVIVHWDGEAAVYDGTRYRNTYLWILTVKDRRIVAVTAFLDNAAFKAVLDKPAPDPSRRPGSRRE</sequence>
<dbReference type="PANTHER" id="PTHR41252">
    <property type="entry name" value="BLR2505 PROTEIN"/>
    <property type="match status" value="1"/>
</dbReference>
<proteinExistence type="predicted"/>
<evidence type="ECO:0000259" key="2">
    <source>
        <dbReference type="Pfam" id="PF12680"/>
    </source>
</evidence>
<evidence type="ECO:0000313" key="4">
    <source>
        <dbReference type="Proteomes" id="UP000555448"/>
    </source>
</evidence>
<feature type="signal peptide" evidence="1">
    <location>
        <begin position="1"/>
        <end position="21"/>
    </location>
</feature>
<dbReference type="EMBL" id="JACHLR010000011">
    <property type="protein sequence ID" value="MBB4859351.1"/>
    <property type="molecule type" value="Genomic_DNA"/>
</dbReference>
<keyword evidence="4" id="KW-1185">Reference proteome</keyword>